<gene>
    <name evidence="1" type="ORF">EVAR_78027_1</name>
</gene>
<name>A0A4C1T319_EUMVA</name>
<organism evidence="1 2">
    <name type="scientific">Eumeta variegata</name>
    <name type="common">Bagworm moth</name>
    <name type="synonym">Eumeta japonica</name>
    <dbReference type="NCBI Taxonomy" id="151549"/>
    <lineage>
        <taxon>Eukaryota</taxon>
        <taxon>Metazoa</taxon>
        <taxon>Ecdysozoa</taxon>
        <taxon>Arthropoda</taxon>
        <taxon>Hexapoda</taxon>
        <taxon>Insecta</taxon>
        <taxon>Pterygota</taxon>
        <taxon>Neoptera</taxon>
        <taxon>Endopterygota</taxon>
        <taxon>Lepidoptera</taxon>
        <taxon>Glossata</taxon>
        <taxon>Ditrysia</taxon>
        <taxon>Tineoidea</taxon>
        <taxon>Psychidae</taxon>
        <taxon>Oiketicinae</taxon>
        <taxon>Eumeta</taxon>
    </lineage>
</organism>
<accession>A0A4C1T319</accession>
<evidence type="ECO:0000313" key="2">
    <source>
        <dbReference type="Proteomes" id="UP000299102"/>
    </source>
</evidence>
<reference evidence="1 2" key="1">
    <citation type="journal article" date="2019" name="Commun. Biol.">
        <title>The bagworm genome reveals a unique fibroin gene that provides high tensile strength.</title>
        <authorList>
            <person name="Kono N."/>
            <person name="Nakamura H."/>
            <person name="Ohtoshi R."/>
            <person name="Tomita M."/>
            <person name="Numata K."/>
            <person name="Arakawa K."/>
        </authorList>
    </citation>
    <scope>NUCLEOTIDE SEQUENCE [LARGE SCALE GENOMIC DNA]</scope>
</reference>
<dbReference type="AlphaFoldDB" id="A0A4C1T319"/>
<dbReference type="Proteomes" id="UP000299102">
    <property type="component" value="Unassembled WGS sequence"/>
</dbReference>
<sequence length="97" mass="10727">MVESRVRGTETRCAHREMTHVECVTPLKDYCHFTFMVMMVHFQHLPCGHFSGPKIILGDGEQVPTTVLVFPRDSEAGRGRLCPAEVLLPNVSASCAG</sequence>
<protein>
    <submittedName>
        <fullName evidence="1">Uncharacterized protein</fullName>
    </submittedName>
</protein>
<keyword evidence="2" id="KW-1185">Reference proteome</keyword>
<proteinExistence type="predicted"/>
<comment type="caution">
    <text evidence="1">The sequence shown here is derived from an EMBL/GenBank/DDBJ whole genome shotgun (WGS) entry which is preliminary data.</text>
</comment>
<dbReference type="EMBL" id="BGZK01000028">
    <property type="protein sequence ID" value="GBP07847.1"/>
    <property type="molecule type" value="Genomic_DNA"/>
</dbReference>
<evidence type="ECO:0000313" key="1">
    <source>
        <dbReference type="EMBL" id="GBP07847.1"/>
    </source>
</evidence>